<feature type="transmembrane region" description="Helical" evidence="2">
    <location>
        <begin position="776"/>
        <end position="798"/>
    </location>
</feature>
<gene>
    <name evidence="3" type="ORF">FM110_05495</name>
</gene>
<evidence type="ECO:0000313" key="4">
    <source>
        <dbReference type="Proteomes" id="UP000195981"/>
    </source>
</evidence>
<feature type="transmembrane region" description="Helical" evidence="2">
    <location>
        <begin position="570"/>
        <end position="603"/>
    </location>
</feature>
<dbReference type="GO" id="GO:0016740">
    <property type="term" value="F:transferase activity"/>
    <property type="evidence" value="ECO:0007669"/>
    <property type="project" value="UniProtKB-KW"/>
</dbReference>
<organism evidence="3 4">
    <name type="scientific">Brachybacterium nesterenkovii</name>
    <dbReference type="NCBI Taxonomy" id="47847"/>
    <lineage>
        <taxon>Bacteria</taxon>
        <taxon>Bacillati</taxon>
        <taxon>Actinomycetota</taxon>
        <taxon>Actinomycetes</taxon>
        <taxon>Micrococcales</taxon>
        <taxon>Dermabacteraceae</taxon>
        <taxon>Brachybacterium</taxon>
    </lineage>
</organism>
<proteinExistence type="predicted"/>
<dbReference type="EMBL" id="FWFG01000050">
    <property type="protein sequence ID" value="SLM90754.1"/>
    <property type="molecule type" value="Genomic_DNA"/>
</dbReference>
<feature type="transmembrane region" description="Helical" evidence="2">
    <location>
        <begin position="484"/>
        <end position="505"/>
    </location>
</feature>
<sequence length="1070" mass="109836">MTRTTALVVTAPVVTALVLADTGTRARAVESALAAAGAQTRAPDRVLVIISPRSADASPAAEGADGDDAVDPGSIAARDEVEAVLRPARPGLRAALAAAGDHLAHDLLQRESSWLWLVPAGSDPGRRCLEELTRRAAQNAHIAAAGAKRVQARDGGSGRRRGGTAADAADGLVDVGLTLTRSARVVTGVDGGEIDQGQDDWRRDVLALPMDGLLLAEDALVRVGGLDPALPDRWAVVELCHRLWRGGYRVEVVPAARALAPVRGSTGAERRANRAGRLGTALAMRRAPFAVLALLLLPLGALWRALGAVMTHSPSTILDEIVGSLRAAVAGPGIIARSARAASRARTPRSRLAPLFLPRREAVRRSLGSLWTRTLADDERSRRIRRTTWGIAGTTHGADDADFGRHTAWTLALGVLAAVGTLIGLRPLLAGGDLGGGALVPLPADWHETLETAWASWIPSGQGARVAADPLIRLLGHLPVPGPLLVETILLGAIPCAALGAWWAAGALTRAVGGRLVLSATWALAPSLLEAVAQGRWPLALVHTLLPLWALAVARAVGLPHKRSQASVSAAAGAGLLLLVIGAVQAGLVVLAAAALAIIALLVPGRRVRLLWVLVPSLALHLPYLPRYLAHPRTLLAVGAQDGIGVGTDGASTLLDALRLAPGSGWQALAGTLGADGAAWAPLLLLIPVAACALAAPFLRGDAGTVGRLAALLTALGVGAAIVTVTVPTGVVDGQVLRAPANAAMSATLLALLLGAGCMIDALARRGARMSMLRRRATALAALVIGASTAALVLGWSLALPGALEVTRGELREIPAAAADQGRSEARTRTLVLGDGAARTGAVPARLVRAGGPDATQTSALSAARDLERARAQGTDGSAKDDAAVLRTTAALLASDTDPTGLQDLAVGYVLVPGDPEQDPALITALDTSSLLEKVTQGTGGSLWRVIDQHGRATIGATAPGQPREDLAASVIDVEAPVGAAPAMRTVSLAENRSAAWRASLDGRELEPVTVDGWAQGFLVPPDASGRLVITTDAPAVRLAQLLLALALALTALVAVPWRGRAHVPEERTP</sequence>
<dbReference type="Proteomes" id="UP000195981">
    <property type="component" value="Unassembled WGS sequence"/>
</dbReference>
<dbReference type="OrthoDB" id="3734530at2"/>
<feature type="transmembrane region" description="Helical" evidence="2">
    <location>
        <begin position="743"/>
        <end position="764"/>
    </location>
</feature>
<dbReference type="SUPFAM" id="SSF53448">
    <property type="entry name" value="Nucleotide-diphospho-sugar transferases"/>
    <property type="match status" value="1"/>
</dbReference>
<feature type="transmembrane region" description="Helical" evidence="2">
    <location>
        <begin position="711"/>
        <end position="731"/>
    </location>
</feature>
<feature type="region of interest" description="Disordered" evidence="1">
    <location>
        <begin position="146"/>
        <end position="165"/>
    </location>
</feature>
<accession>A0A1X6WYA3</accession>
<keyword evidence="3" id="KW-0808">Transferase</keyword>
<reference evidence="3 4" key="1">
    <citation type="submission" date="2017-02" db="EMBL/GenBank/DDBJ databases">
        <authorList>
            <person name="Peterson S.W."/>
        </authorList>
    </citation>
    <scope>NUCLEOTIDE SEQUENCE [LARGE SCALE GENOMIC DNA]</scope>
    <source>
        <strain evidence="3 4">CIP104813</strain>
    </source>
</reference>
<evidence type="ECO:0000256" key="2">
    <source>
        <dbReference type="SAM" id="Phobius"/>
    </source>
</evidence>
<keyword evidence="4" id="KW-1185">Reference proteome</keyword>
<keyword evidence="2" id="KW-0812">Transmembrane</keyword>
<evidence type="ECO:0000313" key="3">
    <source>
        <dbReference type="EMBL" id="SLM90754.1"/>
    </source>
</evidence>
<dbReference type="AlphaFoldDB" id="A0A1X6WYA3"/>
<feature type="transmembrane region" description="Helical" evidence="2">
    <location>
        <begin position="610"/>
        <end position="626"/>
    </location>
</feature>
<dbReference type="InterPro" id="IPR029044">
    <property type="entry name" value="Nucleotide-diphossugar_trans"/>
</dbReference>
<feature type="transmembrane region" description="Helical" evidence="2">
    <location>
        <begin position="539"/>
        <end position="558"/>
    </location>
</feature>
<keyword evidence="2" id="KW-0472">Membrane</keyword>
<protein>
    <submittedName>
        <fullName evidence="3">Glycosyl transferase, family 2</fullName>
    </submittedName>
</protein>
<feature type="transmembrane region" description="Helical" evidence="2">
    <location>
        <begin position="287"/>
        <end position="306"/>
    </location>
</feature>
<evidence type="ECO:0000256" key="1">
    <source>
        <dbReference type="SAM" id="MobiDB-lite"/>
    </source>
</evidence>
<feature type="transmembrane region" description="Helical" evidence="2">
    <location>
        <begin position="679"/>
        <end position="699"/>
    </location>
</feature>
<name>A0A1X6WYA3_9MICO</name>
<keyword evidence="2" id="KW-1133">Transmembrane helix</keyword>